<evidence type="ECO:0000259" key="5">
    <source>
        <dbReference type="Pfam" id="PF17802"/>
    </source>
</evidence>
<evidence type="ECO:0000313" key="7">
    <source>
        <dbReference type="Proteomes" id="UP000189299"/>
    </source>
</evidence>
<keyword evidence="3" id="KW-0732">Signal</keyword>
<comment type="caution">
    <text evidence="6">The sequence shown here is derived from an EMBL/GenBank/DDBJ whole genome shotgun (WGS) entry which is preliminary data.</text>
</comment>
<dbReference type="PANTHER" id="PTHR36108:SF13">
    <property type="entry name" value="COLOSSIN-B-RELATED"/>
    <property type="match status" value="1"/>
</dbReference>
<dbReference type="OrthoDB" id="2216808at2"/>
<reference evidence="6 7" key="1">
    <citation type="submission" date="2016-12" db="EMBL/GenBank/DDBJ databases">
        <authorList>
            <person name="Song W.-J."/>
            <person name="Kurnit D.M."/>
        </authorList>
    </citation>
    <scope>NUCLEOTIDE SEQUENCE [LARGE SCALE GENOMIC DNA]</scope>
    <source>
        <strain evidence="6 7">CGB1038-1_S1</strain>
    </source>
</reference>
<evidence type="ECO:0000256" key="1">
    <source>
        <dbReference type="ARBA" id="ARBA00007257"/>
    </source>
</evidence>
<dbReference type="PANTHER" id="PTHR36108">
    <property type="entry name" value="COLOSSIN-B-RELATED"/>
    <property type="match status" value="1"/>
</dbReference>
<comment type="similarity">
    <text evidence="1">Belongs to the serine-aspartate repeat-containing protein (SDr) family.</text>
</comment>
<proteinExistence type="inferred from homology"/>
<dbReference type="SUPFAM" id="SSF49478">
    <property type="entry name" value="Cna protein B-type domain"/>
    <property type="match status" value="1"/>
</dbReference>
<dbReference type="STRING" id="53346.A5802_002100"/>
<dbReference type="InterPro" id="IPR041033">
    <property type="entry name" value="SpaA_PFL_dom_1"/>
</dbReference>
<keyword evidence="2" id="KW-0964">Secreted</keyword>
<name>A0A1V2UIG0_ENTMU</name>
<feature type="domain" description="SpaA-like prealbumin fold" evidence="5">
    <location>
        <begin position="347"/>
        <end position="431"/>
    </location>
</feature>
<feature type="region of interest" description="Disordered" evidence="4">
    <location>
        <begin position="966"/>
        <end position="1009"/>
    </location>
</feature>
<dbReference type="InterPro" id="IPR013783">
    <property type="entry name" value="Ig-like_fold"/>
</dbReference>
<gene>
    <name evidence="6" type="ORF">BTN92_08835</name>
</gene>
<sequence>MKKSSESLFLILPIIILITIFFQMKVRPVSAETLPDLPMYQQITASDPNQTLRTAEQSIPQDNSWTNFKKNYQLVQRATGKLITIGSTNYIEAAIHEYSPRLADPFANESVVVDPAIHIPHIDIHLSNGGREIGWYGKRVKGEIALCLEQGVALNIGENSGYTSSIQNTELLKKISLIKYYGVIATNYTMEKELMTQLLAWEQHGITPTSITGVLTMNDYQTFKRTVMEQVERFYTQPSFDGQILDIKAGESQILTDTTGAFSNYSSSPVQQINGVTIEKQGNQVTVTASKEAPATSEIAFDYHIPSSYQGAIVVYQHPYTQNMVVGRVPQLTRTSFQLRVQKYGHAGIRKVDQQTKQPLVGAVFCFTTADGQIKELTTDSDGVAIWHDLLVDTVVTIQEIKAPEGYVLNPTSQTVTVKVNELTSITLANQEQTANLMVIKEDAETGNQPQGGAQLIGAVYKLTDKDGETVAELTMEEVNGSASAELKGLKLGTYYLQETIPPKGYNLDPTIYPIHLTYAGQNETVAVHSKTVTDRVIKGHVEGYKFGSKPLIPTSIFEILHALTSNQTNHKPPLEGIELTATAHTTGKEYVQVTEKNGYFKFIDLPYDTYTIAETKGTDGYLIIEPFEVTISEEGYTHFFLLEDEIIESRVHLIKIDQETGQQIPYAGAQFKIFDTWANDGQGAFVAMTRPNDTEKTEIFETNQKGELVTTESLPWGVDRYELHEVKAPEGYLPLEEPLIFSVTAENHSALIRLEVPNRLARQSIELIKRDRLNEQPLVQVPFGLYQVEKAENGGDIHQFIEEYLTDDEGKIEVSDLPYGTYQFIEGKPLEGYLPLEEPLDFSVTIEKDGELIVLEAYNEREKLALTSLFTAIDGSKELDPTKDNQLKDVVWIKGAAIEVGHVYTVVTQYRKGDTGELINEAISTYTAKSKEDQFEVFLELKANTLKDKEQLTATHILYYESEQENEVAREDDLTNQEQTVHFNTPKEGEKEETKKQENTRDLPKTNSRTSVSLVGLGSLFLGVSGLLIYQQKKGGLND</sequence>
<dbReference type="EMBL" id="MSTR01000007">
    <property type="protein sequence ID" value="ONN43157.1"/>
    <property type="molecule type" value="Genomic_DNA"/>
</dbReference>
<feature type="compositionally biased region" description="Basic and acidic residues" evidence="4">
    <location>
        <begin position="986"/>
        <end position="1005"/>
    </location>
</feature>
<feature type="domain" description="SpaA-like prealbumin fold" evidence="5">
    <location>
        <begin position="569"/>
        <end position="638"/>
    </location>
</feature>
<dbReference type="RefSeq" id="WP_077151629.1">
    <property type="nucleotide sequence ID" value="NZ_CABMMO010000007.1"/>
</dbReference>
<dbReference type="Gene3D" id="2.60.40.10">
    <property type="entry name" value="Immunoglobulins"/>
    <property type="match status" value="5"/>
</dbReference>
<feature type="domain" description="SpaA-like prealbumin fold" evidence="5">
    <location>
        <begin position="452"/>
        <end position="528"/>
    </location>
</feature>
<protein>
    <submittedName>
        <fullName evidence="6">Cell wall protein</fullName>
    </submittedName>
</protein>
<feature type="domain" description="SpaA-like prealbumin fold" evidence="5">
    <location>
        <begin position="652"/>
        <end position="748"/>
    </location>
</feature>
<dbReference type="Gene3D" id="2.60.40.3930">
    <property type="match status" value="1"/>
</dbReference>
<dbReference type="Pfam" id="PF17802">
    <property type="entry name" value="SpaA"/>
    <property type="match status" value="5"/>
</dbReference>
<feature type="domain" description="SpaA-like prealbumin fold" evidence="5">
    <location>
        <begin position="765"/>
        <end position="861"/>
    </location>
</feature>
<evidence type="ECO:0000313" key="6">
    <source>
        <dbReference type="EMBL" id="ONN43157.1"/>
    </source>
</evidence>
<dbReference type="Proteomes" id="UP000189299">
    <property type="component" value="Unassembled WGS sequence"/>
</dbReference>
<evidence type="ECO:0000256" key="3">
    <source>
        <dbReference type="ARBA" id="ARBA00022729"/>
    </source>
</evidence>
<accession>A0A1V2UIG0</accession>
<evidence type="ECO:0000256" key="4">
    <source>
        <dbReference type="SAM" id="MobiDB-lite"/>
    </source>
</evidence>
<organism evidence="6 7">
    <name type="scientific">Enterococcus mundtii</name>
    <dbReference type="NCBI Taxonomy" id="53346"/>
    <lineage>
        <taxon>Bacteria</taxon>
        <taxon>Bacillati</taxon>
        <taxon>Bacillota</taxon>
        <taxon>Bacilli</taxon>
        <taxon>Lactobacillales</taxon>
        <taxon>Enterococcaceae</taxon>
        <taxon>Enterococcus</taxon>
    </lineage>
</organism>
<evidence type="ECO:0000256" key="2">
    <source>
        <dbReference type="ARBA" id="ARBA00022525"/>
    </source>
</evidence>
<dbReference type="AlphaFoldDB" id="A0A1V2UIG0"/>